<name>A0A0A6P6R6_9GAMM</name>
<comment type="caution">
    <text evidence="1">The sequence shown here is derived from an EMBL/GenBank/DDBJ whole genome shotgun (WGS) entry which is preliminary data.</text>
</comment>
<accession>A0A0A6P6R6</accession>
<dbReference type="AlphaFoldDB" id="A0A0A6P6R6"/>
<dbReference type="Proteomes" id="UP000030428">
    <property type="component" value="Unassembled WGS sequence"/>
</dbReference>
<gene>
    <name evidence="1" type="ORF">PN36_18105</name>
</gene>
<organism evidence="1 2">
    <name type="scientific">Candidatus Thiomargarita nelsonii</name>
    <dbReference type="NCBI Taxonomy" id="1003181"/>
    <lineage>
        <taxon>Bacteria</taxon>
        <taxon>Pseudomonadati</taxon>
        <taxon>Pseudomonadota</taxon>
        <taxon>Gammaproteobacteria</taxon>
        <taxon>Thiotrichales</taxon>
        <taxon>Thiotrichaceae</taxon>
        <taxon>Thiomargarita</taxon>
    </lineage>
</organism>
<keyword evidence="2" id="KW-1185">Reference proteome</keyword>
<evidence type="ECO:0000313" key="2">
    <source>
        <dbReference type="Proteomes" id="UP000030428"/>
    </source>
</evidence>
<proteinExistence type="predicted"/>
<dbReference type="EMBL" id="JSZA02000070">
    <property type="protein sequence ID" value="KHD06117.1"/>
    <property type="molecule type" value="Genomic_DNA"/>
</dbReference>
<protein>
    <submittedName>
        <fullName evidence="1">Uncharacterized protein</fullName>
    </submittedName>
</protein>
<reference evidence="1 2" key="1">
    <citation type="journal article" date="2016" name="Front. Microbiol.">
        <title>Single-Cell (Meta-)Genomics of a Dimorphic Candidatus Thiomargarita nelsonii Reveals Genomic Plasticity.</title>
        <authorList>
            <person name="Flood B.E."/>
            <person name="Fliss P."/>
            <person name="Jones D.S."/>
            <person name="Dick G.J."/>
            <person name="Jain S."/>
            <person name="Kaster A.K."/>
            <person name="Winkel M."/>
            <person name="Mussmann M."/>
            <person name="Bailey J."/>
        </authorList>
    </citation>
    <scope>NUCLEOTIDE SEQUENCE [LARGE SCALE GENOMIC DNA]</scope>
    <source>
        <strain evidence="1">Hydrate Ridge</strain>
    </source>
</reference>
<evidence type="ECO:0000313" key="1">
    <source>
        <dbReference type="EMBL" id="KHD06117.1"/>
    </source>
</evidence>
<sequence length="69" mass="8043">MALLLYLGFAGFIEYLAKKSNMEVPAKQRLYNWAYTSFELPVVYFPKHSNMHRLLTKMSHGYVQNWAAG</sequence>